<feature type="region of interest" description="Disordered" evidence="7">
    <location>
        <begin position="228"/>
        <end position="254"/>
    </location>
</feature>
<feature type="region of interest" description="Disordered" evidence="7">
    <location>
        <begin position="124"/>
        <end position="148"/>
    </location>
</feature>
<keyword evidence="3" id="KW-0813">Transport</keyword>
<feature type="compositionally biased region" description="Polar residues" evidence="7">
    <location>
        <begin position="1101"/>
        <end position="1111"/>
    </location>
</feature>
<dbReference type="InterPro" id="IPR005829">
    <property type="entry name" value="Sugar_transporter_CS"/>
</dbReference>
<dbReference type="InterPro" id="IPR005828">
    <property type="entry name" value="MFS_sugar_transport-like"/>
</dbReference>
<evidence type="ECO:0000313" key="10">
    <source>
        <dbReference type="EMBL" id="QBZ64103.1"/>
    </source>
</evidence>
<evidence type="ECO:0000313" key="11">
    <source>
        <dbReference type="Proteomes" id="UP000294847"/>
    </source>
</evidence>
<dbReference type="GO" id="GO:0016020">
    <property type="term" value="C:membrane"/>
    <property type="evidence" value="ECO:0007669"/>
    <property type="project" value="UniProtKB-SubCell"/>
</dbReference>
<name>A0A4P7NP22_PYROR</name>
<dbReference type="AlphaFoldDB" id="A0A4P7NP22"/>
<evidence type="ECO:0000256" key="8">
    <source>
        <dbReference type="SAM" id="Phobius"/>
    </source>
</evidence>
<keyword evidence="5 8" id="KW-1133">Transmembrane helix</keyword>
<comment type="subcellular location">
    <subcellularLocation>
        <location evidence="1">Membrane</location>
        <topology evidence="1">Multi-pass membrane protein</topology>
    </subcellularLocation>
</comment>
<accession>A0A4P7NP22</accession>
<evidence type="ECO:0000259" key="9">
    <source>
        <dbReference type="PROSITE" id="PS50850"/>
    </source>
</evidence>
<evidence type="ECO:0000256" key="3">
    <source>
        <dbReference type="ARBA" id="ARBA00022448"/>
    </source>
</evidence>
<evidence type="ECO:0000256" key="2">
    <source>
        <dbReference type="ARBA" id="ARBA00010992"/>
    </source>
</evidence>
<feature type="transmembrane region" description="Helical" evidence="8">
    <location>
        <begin position="693"/>
        <end position="712"/>
    </location>
</feature>
<dbReference type="EMBL" id="CP034209">
    <property type="protein sequence ID" value="QBZ64103.1"/>
    <property type="molecule type" value="Genomic_DNA"/>
</dbReference>
<proteinExistence type="inferred from homology"/>
<dbReference type="PROSITE" id="PS50850">
    <property type="entry name" value="MFS"/>
    <property type="match status" value="1"/>
</dbReference>
<dbReference type="PANTHER" id="PTHR48022">
    <property type="entry name" value="PLASTIDIC GLUCOSE TRANSPORTER 4"/>
    <property type="match status" value="1"/>
</dbReference>
<dbReference type="PRINTS" id="PR00171">
    <property type="entry name" value="SUGRTRNSPORT"/>
</dbReference>
<comment type="similarity">
    <text evidence="2">Belongs to the major facilitator superfamily. Sugar transporter (TC 2.A.1.1) family.</text>
</comment>
<reference evidence="10 11" key="1">
    <citation type="journal article" date="2019" name="Mol. Biol. Evol.">
        <title>Blast fungal genomes show frequent chromosomal changes, gene gains and losses, and effector gene turnover.</title>
        <authorList>
            <person name="Gomez Luciano L.B."/>
            <person name="Jason Tsai I."/>
            <person name="Chuma I."/>
            <person name="Tosa Y."/>
            <person name="Chen Y.H."/>
            <person name="Li J.Y."/>
            <person name="Li M.Y."/>
            <person name="Jade Lu M.Y."/>
            <person name="Nakayashiki H."/>
            <person name="Li W.H."/>
        </authorList>
    </citation>
    <scope>NUCLEOTIDE SEQUENCE [LARGE SCALE GENOMIC DNA]</scope>
    <source>
        <strain evidence="10">MZ5-1-6</strain>
    </source>
</reference>
<keyword evidence="6 8" id="KW-0472">Membrane</keyword>
<feature type="compositionally biased region" description="Basic and acidic residues" evidence="7">
    <location>
        <begin position="1084"/>
        <end position="1096"/>
    </location>
</feature>
<dbReference type="GO" id="GO:0005351">
    <property type="term" value="F:carbohydrate:proton symporter activity"/>
    <property type="evidence" value="ECO:0007669"/>
    <property type="project" value="TreeGrafter"/>
</dbReference>
<evidence type="ECO:0000256" key="1">
    <source>
        <dbReference type="ARBA" id="ARBA00004141"/>
    </source>
</evidence>
<organism evidence="10 11">
    <name type="scientific">Pyricularia oryzae</name>
    <name type="common">Rice blast fungus</name>
    <name type="synonym">Magnaporthe oryzae</name>
    <dbReference type="NCBI Taxonomy" id="318829"/>
    <lineage>
        <taxon>Eukaryota</taxon>
        <taxon>Fungi</taxon>
        <taxon>Dikarya</taxon>
        <taxon>Ascomycota</taxon>
        <taxon>Pezizomycotina</taxon>
        <taxon>Sordariomycetes</taxon>
        <taxon>Sordariomycetidae</taxon>
        <taxon>Magnaporthales</taxon>
        <taxon>Pyriculariaceae</taxon>
        <taxon>Pyricularia</taxon>
    </lineage>
</organism>
<dbReference type="Gene3D" id="1.20.1250.20">
    <property type="entry name" value="MFS general substrate transporter like domains"/>
    <property type="match status" value="1"/>
</dbReference>
<dbReference type="Pfam" id="PF20150">
    <property type="entry name" value="2EXR"/>
    <property type="match status" value="1"/>
</dbReference>
<evidence type="ECO:0000256" key="4">
    <source>
        <dbReference type="ARBA" id="ARBA00022692"/>
    </source>
</evidence>
<feature type="transmembrane region" description="Helical" evidence="8">
    <location>
        <begin position="636"/>
        <end position="655"/>
    </location>
</feature>
<dbReference type="SUPFAM" id="SSF103473">
    <property type="entry name" value="MFS general substrate transporter"/>
    <property type="match status" value="1"/>
</dbReference>
<feature type="compositionally biased region" description="Polar residues" evidence="7">
    <location>
        <begin position="234"/>
        <end position="249"/>
    </location>
</feature>
<feature type="transmembrane region" description="Helical" evidence="8">
    <location>
        <begin position="916"/>
        <end position="934"/>
    </location>
</feature>
<dbReference type="InterPro" id="IPR003663">
    <property type="entry name" value="Sugar/inositol_transpt"/>
</dbReference>
<dbReference type="InterPro" id="IPR050360">
    <property type="entry name" value="MFS_Sugar_Transporters"/>
</dbReference>
<keyword evidence="4 8" id="KW-0812">Transmembrane</keyword>
<feature type="transmembrane region" description="Helical" evidence="8">
    <location>
        <begin position="891"/>
        <end position="909"/>
    </location>
</feature>
<gene>
    <name evidence="10" type="ORF">PoMZ_05795</name>
</gene>
<dbReference type="PANTHER" id="PTHR48022:SF8">
    <property type="entry name" value="MAJOR FACILITATOR SUPERFAMILY (MFS) PROFILE DOMAIN-CONTAINING PROTEIN-RELATED"/>
    <property type="match status" value="1"/>
</dbReference>
<evidence type="ECO:0000256" key="7">
    <source>
        <dbReference type="SAM" id="MobiDB-lite"/>
    </source>
</evidence>
<feature type="transmembrane region" description="Helical" evidence="8">
    <location>
        <begin position="954"/>
        <end position="975"/>
    </location>
</feature>
<dbReference type="InterPro" id="IPR036259">
    <property type="entry name" value="MFS_trans_sf"/>
</dbReference>
<dbReference type="InterPro" id="IPR020846">
    <property type="entry name" value="MFS_dom"/>
</dbReference>
<dbReference type="Pfam" id="PF00083">
    <property type="entry name" value="Sugar_tr"/>
    <property type="match status" value="1"/>
</dbReference>
<evidence type="ECO:0000256" key="6">
    <source>
        <dbReference type="ARBA" id="ARBA00023136"/>
    </source>
</evidence>
<feature type="transmembrane region" description="Helical" evidence="8">
    <location>
        <begin position="608"/>
        <end position="624"/>
    </location>
</feature>
<dbReference type="InterPro" id="IPR045518">
    <property type="entry name" value="2EXR"/>
</dbReference>
<feature type="transmembrane region" description="Helical" evidence="8">
    <location>
        <begin position="987"/>
        <end position="1005"/>
    </location>
</feature>
<feature type="region of interest" description="Disordered" evidence="7">
    <location>
        <begin position="1084"/>
        <end position="1111"/>
    </location>
</feature>
<dbReference type="PROSITE" id="PS00217">
    <property type="entry name" value="SUGAR_TRANSPORT_2"/>
    <property type="match status" value="1"/>
</dbReference>
<protein>
    <recommendedName>
        <fullName evidence="9">Major facilitator superfamily (MFS) profile domain-containing protein</fullName>
    </recommendedName>
</protein>
<dbReference type="Proteomes" id="UP000294847">
    <property type="component" value="Chromosome 6"/>
</dbReference>
<feature type="domain" description="Major facilitator superfamily (MFS) profile" evidence="9">
    <location>
        <begin position="560"/>
        <end position="1042"/>
    </location>
</feature>
<feature type="transmembrane region" description="Helical" evidence="8">
    <location>
        <begin position="1017"/>
        <end position="1038"/>
    </location>
</feature>
<sequence>MTKEKATGRTWNTIPPELRLEIYKKLWVPRTVTIYRSAHHDVNTSFEHQVLSLARSQDRDRFEQDVAIDALSVAAHCPAIQVPREDPVPSANNDPLTAGNGFLCGPHGHWDANWLRLVRDSMPPDADASGSAPNGPSRQLLPPPLYTTTTSARVDRSTLVPITLWIDRESRAETLKHYRPAFALRGGATRVYFNFALDTLRIPVHGKLWRLVQRRDLQDLVRLRMVGTADDPSGSRSRSLNPTAATTHNPAEPPAAMGSLLRALCPRLRHVTVEPAWGCARNNLAWRRHEMDDNFVIFNWREIGELQVGCSSCTWNHGHRPCGVLLRRLRELKWMVDMPLIMPGSNGPSEPGLVLTFHSSRPIDDFVNGGDDGYGVPGYVRSDETNPGLDEARVKSTLFLDGQHPRASVEEDFHRLCTINAMQHNIRLACDLTTHPAGQMNNSIDCKFEFPPSVSDQKTILWVRSLIACNPDASMSMLHASAPLTDSPSDSGAEMNPLFWDVGVSGQAAGSGPSIHFEPHQQSYSHQQSTGAMGGGTSIWASPDWKKDPREIFNYKLWFLVTTVAFAGFSYGFDHGNVGGVLTLPSFRHTFGLDKMSAAASAARQGDIASMMSAGAAVGALSAGPFSDKLGRKWSVFMYGFLFLVGAVMQLVANLDVFQGGRFIGGFAIGGTSVLSPMYLAECAPKTIRGSLTTLYNLAIITALALAFWVNYGVSRWSYPGLESDERQWRTAMSIQIIPGGLLVVMAAFLIDSPRGLISLGKREKGLENLCKLRNLPADHNYVRQEYLEICAQADVGQELNKSMSSALRSVLIFFCGEQTELTVHFTTDRTYLLAARDIVKVPSYRRRFTLSCLLFIFHKLTGTDAINYFAPQIFAMLGVQQGSMSLMTTGVYGVVKLAASLIYVTVIVDRVGRRLPLMIGASIQATAMLYIALYTKFGNPDPNAGPGPGGIVGIIMIYLYAFGWSFGHSVAPYVVAAEIFPSGIRAFCMSFCLMLNWLFGFGVAKATPVMMESIGWATFLVFAVITYVGVVFVYFCLPELKGRSIESMDDLFEHRLWEMFRWAYPSEDEKIRKDVQQAMMDESKGVVEHSERTVGEESDSTGNQQAAPKV</sequence>
<feature type="transmembrane region" description="Helical" evidence="8">
    <location>
        <begin position="732"/>
        <end position="751"/>
    </location>
</feature>
<dbReference type="PROSITE" id="PS00216">
    <property type="entry name" value="SUGAR_TRANSPORT_1"/>
    <property type="match status" value="1"/>
</dbReference>
<feature type="transmembrane region" description="Helical" evidence="8">
    <location>
        <begin position="661"/>
        <end position="681"/>
    </location>
</feature>
<feature type="transmembrane region" description="Helical" evidence="8">
    <location>
        <begin position="849"/>
        <end position="871"/>
    </location>
</feature>
<evidence type="ECO:0000256" key="5">
    <source>
        <dbReference type="ARBA" id="ARBA00022989"/>
    </source>
</evidence>